<feature type="transmembrane region" description="Helical" evidence="1">
    <location>
        <begin position="60"/>
        <end position="81"/>
    </location>
</feature>
<keyword evidence="1" id="KW-0812">Transmembrane</keyword>
<evidence type="ECO:0000313" key="2">
    <source>
        <dbReference type="EMBL" id="MDA4848471.1"/>
    </source>
</evidence>
<keyword evidence="3" id="KW-1185">Reference proteome</keyword>
<evidence type="ECO:0000256" key="1">
    <source>
        <dbReference type="SAM" id="Phobius"/>
    </source>
</evidence>
<gene>
    <name evidence="2" type="ORF">OOZ53_24145</name>
</gene>
<reference evidence="2" key="1">
    <citation type="submission" date="2022-11" db="EMBL/GenBank/DDBJ databases">
        <title>Hoeflea poritis sp. nov., isolated from scleractinian coral Porites lutea.</title>
        <authorList>
            <person name="Zhang G."/>
            <person name="Wei Q."/>
            <person name="Cai L."/>
        </authorList>
    </citation>
    <scope>NUCLEOTIDE SEQUENCE</scope>
    <source>
        <strain evidence="2">E7-10</strain>
    </source>
</reference>
<comment type="caution">
    <text evidence="2">The sequence shown here is derived from an EMBL/GenBank/DDBJ whole genome shotgun (WGS) entry which is preliminary data.</text>
</comment>
<keyword evidence="1" id="KW-1133">Transmembrane helix</keyword>
<dbReference type="EMBL" id="JAPJZH010000023">
    <property type="protein sequence ID" value="MDA4848471.1"/>
    <property type="molecule type" value="Genomic_DNA"/>
</dbReference>
<dbReference type="RefSeq" id="WP_271092337.1">
    <property type="nucleotide sequence ID" value="NZ_JAPJZH010000023.1"/>
</dbReference>
<evidence type="ECO:0008006" key="4">
    <source>
        <dbReference type="Google" id="ProtNLM"/>
    </source>
</evidence>
<sequence>MHIETAQNWLKAGAAFLVGFGLLGPIGAFPATSEITRFFADLAFFPLDGTPEQLDPAARFFWAITGGVIAGWGVMIWMAATRLLPRDPALARSMILTAAATWFVIDGLGSVLSGAPMNALYNVGFLVLFVVPLWRPVETAPNAA</sequence>
<accession>A0ABT4VUU5</accession>
<organism evidence="2 3">
    <name type="scientific">Hoeflea poritis</name>
    <dbReference type="NCBI Taxonomy" id="2993659"/>
    <lineage>
        <taxon>Bacteria</taxon>
        <taxon>Pseudomonadati</taxon>
        <taxon>Pseudomonadota</taxon>
        <taxon>Alphaproteobacteria</taxon>
        <taxon>Hyphomicrobiales</taxon>
        <taxon>Rhizobiaceae</taxon>
        <taxon>Hoeflea</taxon>
    </lineage>
</organism>
<dbReference type="Proteomes" id="UP001148313">
    <property type="component" value="Unassembled WGS sequence"/>
</dbReference>
<keyword evidence="1" id="KW-0472">Membrane</keyword>
<protein>
    <recommendedName>
        <fullName evidence="4">Excinuclease ABC subunit A</fullName>
    </recommendedName>
</protein>
<proteinExistence type="predicted"/>
<evidence type="ECO:0000313" key="3">
    <source>
        <dbReference type="Proteomes" id="UP001148313"/>
    </source>
</evidence>
<feature type="transmembrane region" description="Helical" evidence="1">
    <location>
        <begin position="119"/>
        <end position="137"/>
    </location>
</feature>
<name>A0ABT4VUU5_9HYPH</name>
<feature type="transmembrane region" description="Helical" evidence="1">
    <location>
        <begin position="93"/>
        <end position="113"/>
    </location>
</feature>